<dbReference type="NCBIfam" id="TIGR00815">
    <property type="entry name" value="sulP"/>
    <property type="match status" value="1"/>
</dbReference>
<feature type="transmembrane region" description="Helical" evidence="5">
    <location>
        <begin position="268"/>
        <end position="290"/>
    </location>
</feature>
<evidence type="ECO:0000256" key="4">
    <source>
        <dbReference type="ARBA" id="ARBA00023136"/>
    </source>
</evidence>
<name>A0A3M7SN46_BRAPC</name>
<dbReference type="InterPro" id="IPR011547">
    <property type="entry name" value="SLC26A/SulP_dom"/>
</dbReference>
<dbReference type="OrthoDB" id="288203at2759"/>
<feature type="domain" description="STAS" evidence="6">
    <location>
        <begin position="537"/>
        <end position="725"/>
    </location>
</feature>
<dbReference type="InterPro" id="IPR001902">
    <property type="entry name" value="SLC26A/SulP_fam"/>
</dbReference>
<keyword evidence="3 5" id="KW-1133">Transmembrane helix</keyword>
<dbReference type="Gene3D" id="3.30.750.24">
    <property type="entry name" value="STAS domain"/>
    <property type="match status" value="1"/>
</dbReference>
<evidence type="ECO:0000256" key="1">
    <source>
        <dbReference type="ARBA" id="ARBA00004141"/>
    </source>
</evidence>
<dbReference type="PROSITE" id="PS50801">
    <property type="entry name" value="STAS"/>
    <property type="match status" value="1"/>
</dbReference>
<comment type="subcellular location">
    <subcellularLocation>
        <location evidence="1">Membrane</location>
        <topology evidence="1">Multi-pass membrane protein</topology>
    </subcellularLocation>
</comment>
<evidence type="ECO:0000256" key="3">
    <source>
        <dbReference type="ARBA" id="ARBA00022989"/>
    </source>
</evidence>
<dbReference type="Pfam" id="PF01740">
    <property type="entry name" value="STAS"/>
    <property type="match status" value="1"/>
</dbReference>
<feature type="non-terminal residue" evidence="7">
    <location>
        <position position="860"/>
    </location>
</feature>
<gene>
    <name evidence="7" type="ORF">BpHYR1_026054</name>
</gene>
<dbReference type="InterPro" id="IPR002645">
    <property type="entry name" value="STAS_dom"/>
</dbReference>
<dbReference type="STRING" id="10195.A0A3M7SN46"/>
<evidence type="ECO:0000313" key="7">
    <source>
        <dbReference type="EMBL" id="RNA37156.1"/>
    </source>
</evidence>
<evidence type="ECO:0000313" key="8">
    <source>
        <dbReference type="Proteomes" id="UP000276133"/>
    </source>
</evidence>
<dbReference type="AlphaFoldDB" id="A0A3M7SN46"/>
<proteinExistence type="predicted"/>
<accession>A0A3M7SN46</accession>
<dbReference type="PROSITE" id="PS01130">
    <property type="entry name" value="SLC26A"/>
    <property type="match status" value="1"/>
</dbReference>
<dbReference type="Proteomes" id="UP000276133">
    <property type="component" value="Unassembled WGS sequence"/>
</dbReference>
<dbReference type="SUPFAM" id="SSF52091">
    <property type="entry name" value="SpoIIaa-like"/>
    <property type="match status" value="1"/>
</dbReference>
<feature type="transmembrane region" description="Helical" evidence="5">
    <location>
        <begin position="346"/>
        <end position="367"/>
    </location>
</feature>
<evidence type="ECO:0000259" key="6">
    <source>
        <dbReference type="PROSITE" id="PS50801"/>
    </source>
</evidence>
<dbReference type="InterPro" id="IPR036513">
    <property type="entry name" value="STAS_dom_sf"/>
</dbReference>
<feature type="transmembrane region" description="Helical" evidence="5">
    <location>
        <begin position="387"/>
        <end position="410"/>
    </location>
</feature>
<keyword evidence="4 5" id="KW-0472">Membrane</keyword>
<feature type="transmembrane region" description="Helical" evidence="5">
    <location>
        <begin position="302"/>
        <end position="319"/>
    </location>
</feature>
<dbReference type="EMBL" id="REGN01001079">
    <property type="protein sequence ID" value="RNA37156.1"/>
    <property type="molecule type" value="Genomic_DNA"/>
</dbReference>
<sequence length="860" mass="96810">MISQQQIDEPQVKIKRPVYNYAKFKQSYQTNSFRGFMILVTIRDMFVKSCSPGKDCLIQNVLNRFPFLVWLREYNFKESFLADLFAGLTVGIMQIPQGMGYAFLATLPPIYGLYTSFFPALIYFFLGTSKQISIGTFAIPSLMTGSMIIRLEDKFAPPEGFNKSFDNLTHGIDTSNFLSEDREEARALIAMASAFWIGIIHLAMFCFNLGFITSFLSEPMINGFLTGSAIHVLTSQIKSVLGISLKKYSGAFQIPEIWYETILKIPQANIATIITSVICIAIMLVVKIYINDKFAKKFKVPIPIELLIVIFGTLISYVANFNENLNIRVIGPVQAGFPKPRIPPLFLFKDMMVDCFLIAIISFVSNFSLCDVFSKTHRYKINTNQELLAYGTSNVFGSFFSCFVSAGSLSRSLVQNNVGGKTQLASLFSCLIVALVLLFIAPLLRELPRACLAAIILVALKNMLKKIGDLGFYWKVSKNEFYQFLITFLATVILNVDYGLAVGVVYYISMHIIRSIEPYSTRLGNIPGTELYKDIKIYKQAEEIDQIKIVRVQSELHASNSKRFLNLIYQLTKTNPQEYLTIYKKNEQIKKKKMKTNTSLLDKGIKSPSILRPTKRTQTVDVQIEMNDKGISENNETLCPLPNFKYLIIDCSPFIFIDSVGAKAIKKLISEYKEIGVIVLLAECNDPLIDRLKRIETASLEKGEKAGFYDEKIIYLSINDAYGERLNEQFSDTVWQGVTQANISCFIRRDALPPVVPVFNLTNVGEQLRNVKSTTAGPDGISGKLLYSARLELVSPLVTIFNHCVNKGIVIDEWRLGKSTPIPKVQNPATPSDMRPIAITSTLCKIMERIITKQILGLVR</sequence>
<feature type="transmembrane region" description="Helical" evidence="5">
    <location>
        <begin position="101"/>
        <end position="126"/>
    </location>
</feature>
<feature type="transmembrane region" description="Helical" evidence="5">
    <location>
        <begin position="484"/>
        <end position="508"/>
    </location>
</feature>
<comment type="caution">
    <text evidence="7">The sequence shown here is derived from an EMBL/GenBank/DDBJ whole genome shotgun (WGS) entry which is preliminary data.</text>
</comment>
<evidence type="ECO:0000256" key="5">
    <source>
        <dbReference type="SAM" id="Phobius"/>
    </source>
</evidence>
<dbReference type="PANTHER" id="PTHR11814">
    <property type="entry name" value="SULFATE TRANSPORTER"/>
    <property type="match status" value="1"/>
</dbReference>
<organism evidence="7 8">
    <name type="scientific">Brachionus plicatilis</name>
    <name type="common">Marine rotifer</name>
    <name type="synonym">Brachionus muelleri</name>
    <dbReference type="NCBI Taxonomy" id="10195"/>
    <lineage>
        <taxon>Eukaryota</taxon>
        <taxon>Metazoa</taxon>
        <taxon>Spiralia</taxon>
        <taxon>Gnathifera</taxon>
        <taxon>Rotifera</taxon>
        <taxon>Eurotatoria</taxon>
        <taxon>Monogononta</taxon>
        <taxon>Pseudotrocha</taxon>
        <taxon>Ploima</taxon>
        <taxon>Brachionidae</taxon>
        <taxon>Brachionus</taxon>
    </lineage>
</organism>
<evidence type="ECO:0000256" key="2">
    <source>
        <dbReference type="ARBA" id="ARBA00022692"/>
    </source>
</evidence>
<keyword evidence="2 5" id="KW-0812">Transmembrane</keyword>
<protein>
    <submittedName>
        <fullName evidence="7">Solute carrier family 26 member 6-like</fullName>
    </submittedName>
</protein>
<reference evidence="7 8" key="1">
    <citation type="journal article" date="2018" name="Sci. Rep.">
        <title>Genomic signatures of local adaptation to the degree of environmental predictability in rotifers.</title>
        <authorList>
            <person name="Franch-Gras L."/>
            <person name="Hahn C."/>
            <person name="Garcia-Roger E.M."/>
            <person name="Carmona M.J."/>
            <person name="Serra M."/>
            <person name="Gomez A."/>
        </authorList>
    </citation>
    <scope>NUCLEOTIDE SEQUENCE [LARGE SCALE GENOMIC DNA]</scope>
    <source>
        <strain evidence="7">HYR1</strain>
    </source>
</reference>
<keyword evidence="8" id="KW-1185">Reference proteome</keyword>
<dbReference type="InterPro" id="IPR018045">
    <property type="entry name" value="S04_transporter_CS"/>
</dbReference>
<feature type="transmembrane region" description="Helical" evidence="5">
    <location>
        <begin position="187"/>
        <end position="212"/>
    </location>
</feature>
<dbReference type="CDD" id="cd07042">
    <property type="entry name" value="STAS_SulP_like_sulfate_transporter"/>
    <property type="match status" value="1"/>
</dbReference>
<dbReference type="GO" id="GO:0016020">
    <property type="term" value="C:membrane"/>
    <property type="evidence" value="ECO:0007669"/>
    <property type="project" value="UniProtKB-SubCell"/>
</dbReference>
<dbReference type="GO" id="GO:0008271">
    <property type="term" value="F:secondary active sulfate transmembrane transporter activity"/>
    <property type="evidence" value="ECO:0007669"/>
    <property type="project" value="InterPro"/>
</dbReference>
<dbReference type="Pfam" id="PF00916">
    <property type="entry name" value="Sulfate_transp"/>
    <property type="match status" value="1"/>
</dbReference>
<feature type="transmembrane region" description="Helical" evidence="5">
    <location>
        <begin position="422"/>
        <end position="440"/>
    </location>
</feature>